<dbReference type="RefSeq" id="WP_160882828.1">
    <property type="nucleotide sequence ID" value="NZ_WURB01000001.1"/>
</dbReference>
<keyword evidence="2" id="KW-1185">Reference proteome</keyword>
<evidence type="ECO:0000313" key="2">
    <source>
        <dbReference type="Proteomes" id="UP000436483"/>
    </source>
</evidence>
<dbReference type="EMBL" id="WURB01000001">
    <property type="protein sequence ID" value="MXQ10232.1"/>
    <property type="molecule type" value="Genomic_DNA"/>
</dbReference>
<accession>A0A7X3SMC5</accession>
<name>A0A7X3SMC5_9HYPH</name>
<organism evidence="1 2">
    <name type="scientific">Microvirga makkahensis</name>
    <dbReference type="NCBI Taxonomy" id="1128670"/>
    <lineage>
        <taxon>Bacteria</taxon>
        <taxon>Pseudomonadati</taxon>
        <taxon>Pseudomonadota</taxon>
        <taxon>Alphaproteobacteria</taxon>
        <taxon>Hyphomicrobiales</taxon>
        <taxon>Methylobacteriaceae</taxon>
        <taxon>Microvirga</taxon>
    </lineage>
</organism>
<reference evidence="1 2" key="2">
    <citation type="submission" date="2020-01" db="EMBL/GenBank/DDBJ databases">
        <title>Microvirga sp. nov., an arsenate reduction bacterium isolated from Tibet hotspring sediments.</title>
        <authorList>
            <person name="Xian W.-D."/>
            <person name="Li W.-J."/>
        </authorList>
    </citation>
    <scope>NUCLEOTIDE SEQUENCE [LARGE SCALE GENOMIC DNA]</scope>
    <source>
        <strain evidence="1 2">KCTC 23863</strain>
    </source>
</reference>
<protein>
    <submittedName>
        <fullName evidence="1">Uncharacterized protein</fullName>
    </submittedName>
</protein>
<proteinExistence type="predicted"/>
<reference evidence="1 2" key="1">
    <citation type="submission" date="2019-12" db="EMBL/GenBank/DDBJ databases">
        <authorList>
            <person name="Yuan C.-G."/>
        </authorList>
    </citation>
    <scope>NUCLEOTIDE SEQUENCE [LARGE SCALE GENOMIC DNA]</scope>
    <source>
        <strain evidence="1 2">KCTC 23863</strain>
    </source>
</reference>
<dbReference type="AlphaFoldDB" id="A0A7X3SMC5"/>
<dbReference type="Proteomes" id="UP000436483">
    <property type="component" value="Unassembled WGS sequence"/>
</dbReference>
<evidence type="ECO:0000313" key="1">
    <source>
        <dbReference type="EMBL" id="MXQ10232.1"/>
    </source>
</evidence>
<comment type="caution">
    <text evidence="1">The sequence shown here is derived from an EMBL/GenBank/DDBJ whole genome shotgun (WGS) entry which is preliminary data.</text>
</comment>
<sequence>MSSVGLVPPARRAQRNVRTDFAEAEGAPGHIARLLCLSGFDITLDPAAGLVTADHRLIVWSFTGRRG</sequence>
<gene>
    <name evidence="1" type="ORF">GR328_01915</name>
</gene>